<comment type="function">
    <text evidence="7">Acts as a ribosome collision sensor, splitting the ribosome into its 2 subunits. Detects stalled/collided 70S ribosomes which it binds and splits by an ATP-hydrolysis driven conformational change. Acts upstream of the ribosome quality control system (RQC), a ribosome-associated complex that mediates the extraction of incompletely synthesized nascent chains from stalled ribosomes and their subsequent degradation. Probably generates substrates for RQC.</text>
</comment>
<dbReference type="Gene3D" id="1.10.1420.10">
    <property type="match status" value="2"/>
</dbReference>
<dbReference type="EC" id="3.1.-.-" evidence="7"/>
<dbReference type="PROSITE" id="PS50828">
    <property type="entry name" value="SMR"/>
    <property type="match status" value="1"/>
</dbReference>
<evidence type="ECO:0000313" key="11">
    <source>
        <dbReference type="Proteomes" id="UP000014975"/>
    </source>
</evidence>
<name>S7SZV2_9BACT</name>
<evidence type="ECO:0000313" key="10">
    <source>
        <dbReference type="EMBL" id="EPR30347.1"/>
    </source>
</evidence>
<dbReference type="OrthoDB" id="9808166at2"/>
<feature type="coiled-coil region" evidence="8">
    <location>
        <begin position="523"/>
        <end position="575"/>
    </location>
</feature>
<dbReference type="GO" id="GO:0019843">
    <property type="term" value="F:rRNA binding"/>
    <property type="evidence" value="ECO:0007669"/>
    <property type="project" value="UniProtKB-UniRule"/>
</dbReference>
<keyword evidence="7" id="KW-0255">Endonuclease</keyword>
<dbReference type="Gene3D" id="3.30.1370.110">
    <property type="match status" value="1"/>
</dbReference>
<dbReference type="InterPro" id="IPR036187">
    <property type="entry name" value="DNA_mismatch_repair_MutS_sf"/>
</dbReference>
<feature type="binding site" evidence="7">
    <location>
        <begin position="335"/>
        <end position="342"/>
    </location>
    <ligand>
        <name>ATP</name>
        <dbReference type="ChEBI" id="CHEBI:30616"/>
    </ligand>
</feature>
<reference evidence="10 11" key="1">
    <citation type="journal article" date="2013" name="Genome Announc.">
        <title>Draft genome sequences for three mercury-methylating, sulfate-reducing bacteria.</title>
        <authorList>
            <person name="Brown S.D."/>
            <person name="Hurt R.A.Jr."/>
            <person name="Gilmour C.C."/>
            <person name="Elias D.A."/>
        </authorList>
    </citation>
    <scope>NUCLEOTIDE SEQUENCE [LARGE SCALE GENOMIC DNA]</scope>
    <source>
        <strain evidence="10 11">DSM 16529</strain>
    </source>
</reference>
<protein>
    <recommendedName>
        <fullName evidence="7">Endonuclease MutS2</fullName>
        <ecNumber evidence="7">3.1.-.-</ecNumber>
    </recommendedName>
    <alternativeName>
        <fullName evidence="7">Ribosome-associated protein quality control-upstream factor</fullName>
        <shortName evidence="7">RQC-upstream factor</shortName>
        <shortName evidence="7">RqcU</shortName>
        <ecNumber evidence="7">3.6.4.-</ecNumber>
    </alternativeName>
</protein>
<dbReference type="Pfam" id="PF01713">
    <property type="entry name" value="Smr"/>
    <property type="match status" value="1"/>
</dbReference>
<dbReference type="SMART" id="SM00463">
    <property type="entry name" value="SMR"/>
    <property type="match status" value="1"/>
</dbReference>
<dbReference type="GO" id="GO:0140664">
    <property type="term" value="F:ATP-dependent DNA damage sensor activity"/>
    <property type="evidence" value="ECO:0007669"/>
    <property type="project" value="InterPro"/>
</dbReference>
<dbReference type="InterPro" id="IPR036063">
    <property type="entry name" value="Smr_dom_sf"/>
</dbReference>
<dbReference type="InterPro" id="IPR045076">
    <property type="entry name" value="MutS"/>
</dbReference>
<gene>
    <name evidence="7" type="primary">mutS2</name>
    <name evidence="7" type="synonym">rqcU</name>
    <name evidence="10" type="ORF">dsat_1487</name>
</gene>
<feature type="coiled-coil region" evidence="8">
    <location>
        <begin position="228"/>
        <end position="255"/>
    </location>
</feature>
<keyword evidence="8" id="KW-0175">Coiled coil</keyword>
<dbReference type="SUPFAM" id="SSF48334">
    <property type="entry name" value="DNA repair protein MutS, domain III"/>
    <property type="match status" value="1"/>
</dbReference>
<dbReference type="AlphaFoldDB" id="S7SZV2"/>
<dbReference type="STRING" id="1121439.dsat_1487"/>
<evidence type="ECO:0000259" key="9">
    <source>
        <dbReference type="PROSITE" id="PS50828"/>
    </source>
</evidence>
<dbReference type="SUPFAM" id="SSF52540">
    <property type="entry name" value="P-loop containing nucleoside triphosphate hydrolases"/>
    <property type="match status" value="1"/>
</dbReference>
<keyword evidence="1 7" id="KW-0699">rRNA-binding</keyword>
<keyword evidence="11" id="KW-1185">Reference proteome</keyword>
<dbReference type="PROSITE" id="PS00486">
    <property type="entry name" value="DNA_MISMATCH_REPAIR_2"/>
    <property type="match status" value="1"/>
</dbReference>
<evidence type="ECO:0000256" key="2">
    <source>
        <dbReference type="ARBA" id="ARBA00022741"/>
    </source>
</evidence>
<dbReference type="EC" id="3.6.4.-" evidence="7"/>
<dbReference type="PANTHER" id="PTHR48466:SF2">
    <property type="entry name" value="OS10G0509000 PROTEIN"/>
    <property type="match status" value="1"/>
</dbReference>
<evidence type="ECO:0000256" key="6">
    <source>
        <dbReference type="ARBA" id="ARBA00023125"/>
    </source>
</evidence>
<dbReference type="InterPro" id="IPR007696">
    <property type="entry name" value="DNA_mismatch_repair_MutS_core"/>
</dbReference>
<dbReference type="SUPFAM" id="SSF160443">
    <property type="entry name" value="SMR domain-like"/>
    <property type="match status" value="1"/>
</dbReference>
<evidence type="ECO:0000256" key="3">
    <source>
        <dbReference type="ARBA" id="ARBA00022801"/>
    </source>
</evidence>
<dbReference type="Pfam" id="PF00488">
    <property type="entry name" value="MutS_V"/>
    <property type="match status" value="1"/>
</dbReference>
<comment type="function">
    <text evidence="7">Endonuclease that is involved in the suppression of homologous recombination and thus may have a key role in the control of bacterial genetic diversity.</text>
</comment>
<dbReference type="eggNOG" id="COG1193">
    <property type="taxonomic scope" value="Bacteria"/>
</dbReference>
<accession>S7SZV2</accession>
<feature type="domain" description="Smr" evidence="9">
    <location>
        <begin position="690"/>
        <end position="765"/>
    </location>
</feature>
<sequence>MERRTFQLLEFPKILSALADFAVTEAGRGLCLAAGPLPGAQAREEAHDLLVQALAWQGESGYTLPASPDLGGLFAYLGSPLAVLDLDALAAVRDVLAAARSLRQALAEYARRPWERLHGLVAGAAFPETLAAGIKRCLDTDGRLRDESSPELFSVRAEIRSINQTCTKRVKDFLQKEGLAPYLQEDYMTISSDRFVVPLKTSFKNRFPGIIHDYSQTGETCYFEPLFLVDVNNRLQELKQEEREEERKVLALLTSYARQDIEALKATAGLLAEVDFLLAKVALCRALDGVPLLPAEGRPLKLMEARHPLLVLAGEKTASQDISLLDDQLALIVSGGNAGGKTVCLKTLGLCSLMALSGLPVPAVEGSSLPCFQRIFAFLGDEQSLEEHLSTFTAQIKSLARAWPEVDADTLVILDEFGAGTDPAQGAALAQAVVDSIMERGAICACATHFPGLKAYGLTNPRVRSASVLFDPATKKPLFKLAYDQVGASIALDVAREHGLPAEILTRAEQNLLLDGGDSSKVLNRLNELAVERERELDSLKREQRKLDEKRKRLEERYKAESAKVLERLQAASQEIVRAWREGKIERKKALADLAKARESLQKPAASERPPEDVLSLDNLAIGEQVRYLPWDKSGVVQAIDIKRRQVKLDIGGVSLWVEIGDCARSTAPRESVKQSKVLVRAEAGEQLALDLRGLRAEEALASLARFCDQALLRGALRADVIHGKGSGALRREVHMFLKGFPAVARFALASEEEGGDGKTIIEFS</sequence>
<dbReference type="HAMAP" id="MF_00092">
    <property type="entry name" value="MutS2"/>
    <property type="match status" value="1"/>
</dbReference>
<keyword evidence="2 7" id="KW-0547">Nucleotide-binding</keyword>
<evidence type="ECO:0000256" key="8">
    <source>
        <dbReference type="SAM" id="Coils"/>
    </source>
</evidence>
<dbReference type="GO" id="GO:0043023">
    <property type="term" value="F:ribosomal large subunit binding"/>
    <property type="evidence" value="ECO:0007669"/>
    <property type="project" value="UniProtKB-UniRule"/>
</dbReference>
<dbReference type="GO" id="GO:0005524">
    <property type="term" value="F:ATP binding"/>
    <property type="evidence" value="ECO:0007669"/>
    <property type="project" value="UniProtKB-UniRule"/>
</dbReference>
<dbReference type="InterPro" id="IPR027417">
    <property type="entry name" value="P-loop_NTPase"/>
</dbReference>
<dbReference type="NCBIfam" id="TIGR01069">
    <property type="entry name" value="mutS2"/>
    <property type="match status" value="1"/>
</dbReference>
<dbReference type="InterPro" id="IPR002625">
    <property type="entry name" value="Smr_dom"/>
</dbReference>
<dbReference type="GO" id="GO:0006298">
    <property type="term" value="P:mismatch repair"/>
    <property type="evidence" value="ECO:0007669"/>
    <property type="project" value="InterPro"/>
</dbReference>
<evidence type="ECO:0000256" key="5">
    <source>
        <dbReference type="ARBA" id="ARBA00022884"/>
    </source>
</evidence>
<dbReference type="InterPro" id="IPR000432">
    <property type="entry name" value="DNA_mismatch_repair_MutS_C"/>
</dbReference>
<dbReference type="GO" id="GO:0045910">
    <property type="term" value="P:negative regulation of DNA recombination"/>
    <property type="evidence" value="ECO:0007669"/>
    <property type="project" value="InterPro"/>
</dbReference>
<dbReference type="InterPro" id="IPR005747">
    <property type="entry name" value="MutS2"/>
</dbReference>
<dbReference type="PATRIC" id="fig|1121439.3.peg.2874"/>
<keyword evidence="3 7" id="KW-0378">Hydrolase</keyword>
<dbReference type="GO" id="GO:0072344">
    <property type="term" value="P:rescue of stalled ribosome"/>
    <property type="evidence" value="ECO:0007669"/>
    <property type="project" value="UniProtKB-UniRule"/>
</dbReference>
<dbReference type="Proteomes" id="UP000014975">
    <property type="component" value="Unassembled WGS sequence"/>
</dbReference>
<keyword evidence="4 7" id="KW-0067">ATP-binding</keyword>
<comment type="caution">
    <text evidence="10">The sequence shown here is derived from an EMBL/GenBank/DDBJ whole genome shotgun (WGS) entry which is preliminary data.</text>
</comment>
<organism evidence="10 11">
    <name type="scientific">Alkalidesulfovibrio alkalitolerans DSM 16529</name>
    <dbReference type="NCBI Taxonomy" id="1121439"/>
    <lineage>
        <taxon>Bacteria</taxon>
        <taxon>Pseudomonadati</taxon>
        <taxon>Thermodesulfobacteriota</taxon>
        <taxon>Desulfovibrionia</taxon>
        <taxon>Desulfovibrionales</taxon>
        <taxon>Desulfovibrionaceae</taxon>
        <taxon>Alkalidesulfovibrio</taxon>
    </lineage>
</organism>
<keyword evidence="6 7" id="KW-0238">DNA-binding</keyword>
<dbReference type="EMBL" id="ATHI01000032">
    <property type="protein sequence ID" value="EPR30347.1"/>
    <property type="molecule type" value="Genomic_DNA"/>
</dbReference>
<proteinExistence type="inferred from homology"/>
<dbReference type="SMART" id="SM00533">
    <property type="entry name" value="MUTSd"/>
    <property type="match status" value="1"/>
</dbReference>
<comment type="subunit">
    <text evidence="7">Homodimer. Binds to stalled ribosomes, contacting rRNA.</text>
</comment>
<evidence type="ECO:0000256" key="4">
    <source>
        <dbReference type="ARBA" id="ARBA00022840"/>
    </source>
</evidence>
<evidence type="ECO:0000256" key="1">
    <source>
        <dbReference type="ARBA" id="ARBA00022730"/>
    </source>
</evidence>
<dbReference type="GO" id="GO:0030983">
    <property type="term" value="F:mismatched DNA binding"/>
    <property type="evidence" value="ECO:0007669"/>
    <property type="project" value="InterPro"/>
</dbReference>
<keyword evidence="5 7" id="KW-0694">RNA-binding</keyword>
<comment type="similarity">
    <text evidence="7">Belongs to the DNA mismatch repair MutS family. MutS2 subfamily.</text>
</comment>
<dbReference type="PANTHER" id="PTHR48466">
    <property type="entry name" value="OS10G0509000 PROTEIN-RELATED"/>
    <property type="match status" value="1"/>
</dbReference>
<dbReference type="GO" id="GO:0016887">
    <property type="term" value="F:ATP hydrolysis activity"/>
    <property type="evidence" value="ECO:0007669"/>
    <property type="project" value="InterPro"/>
</dbReference>
<dbReference type="PIRSF" id="PIRSF005814">
    <property type="entry name" value="MutS_YshD"/>
    <property type="match status" value="1"/>
</dbReference>
<dbReference type="RefSeq" id="WP_020888183.1">
    <property type="nucleotide sequence ID" value="NZ_ATHI01000032.1"/>
</dbReference>
<evidence type="ECO:0000256" key="7">
    <source>
        <dbReference type="HAMAP-Rule" id="MF_00092"/>
    </source>
</evidence>
<dbReference type="Gene3D" id="3.40.50.300">
    <property type="entry name" value="P-loop containing nucleotide triphosphate hydrolases"/>
    <property type="match status" value="1"/>
</dbReference>
<dbReference type="SMART" id="SM00534">
    <property type="entry name" value="MUTSac"/>
    <property type="match status" value="1"/>
</dbReference>
<dbReference type="GO" id="GO:0004519">
    <property type="term" value="F:endonuclease activity"/>
    <property type="evidence" value="ECO:0007669"/>
    <property type="project" value="UniProtKB-UniRule"/>
</dbReference>
<keyword evidence="7" id="KW-0540">Nuclease</keyword>